<dbReference type="EMBL" id="JAFREP010000007">
    <property type="protein sequence ID" value="MBO1318780.1"/>
    <property type="molecule type" value="Genomic_DNA"/>
</dbReference>
<proteinExistence type="predicted"/>
<evidence type="ECO:0000256" key="8">
    <source>
        <dbReference type="SAM" id="SignalP"/>
    </source>
</evidence>
<dbReference type="GO" id="GO:0016811">
    <property type="term" value="F:hydrolase activity, acting on carbon-nitrogen (but not peptide) bonds, in linear amides"/>
    <property type="evidence" value="ECO:0007669"/>
    <property type="project" value="UniProtKB-ARBA"/>
</dbReference>
<keyword evidence="2" id="KW-0378">Hydrolase</keyword>
<comment type="caution">
    <text evidence="9">The sequence shown here is derived from an EMBL/GenBank/DDBJ whole genome shotgun (WGS) entry which is preliminary data.</text>
</comment>
<keyword evidence="8" id="KW-0732">Signal</keyword>
<dbReference type="InterPro" id="IPR029055">
    <property type="entry name" value="Ntn_hydrolases_N"/>
</dbReference>
<dbReference type="Proteomes" id="UP000664417">
    <property type="component" value="Unassembled WGS sequence"/>
</dbReference>
<feature type="chain" id="PRO_5035251176" description="Isoaspartyl peptidase" evidence="8">
    <location>
        <begin position="32"/>
        <end position="349"/>
    </location>
</feature>
<evidence type="ECO:0000256" key="7">
    <source>
        <dbReference type="PIRSR" id="PIRSR600246-3"/>
    </source>
</evidence>
<evidence type="ECO:0000256" key="1">
    <source>
        <dbReference type="ARBA" id="ARBA00022670"/>
    </source>
</evidence>
<dbReference type="RefSeq" id="WP_207858503.1">
    <property type="nucleotide sequence ID" value="NZ_JAFREP010000007.1"/>
</dbReference>
<dbReference type="GO" id="GO:0008233">
    <property type="term" value="F:peptidase activity"/>
    <property type="evidence" value="ECO:0007669"/>
    <property type="project" value="UniProtKB-KW"/>
</dbReference>
<name>A0A8J7Q3X2_9BACT</name>
<feature type="binding site" evidence="6">
    <location>
        <begin position="259"/>
        <end position="262"/>
    </location>
    <ligand>
        <name>substrate</name>
    </ligand>
</feature>
<evidence type="ECO:0000256" key="3">
    <source>
        <dbReference type="ARBA" id="ARBA00022813"/>
    </source>
</evidence>
<accession>A0A8J7Q3X2</accession>
<dbReference type="PANTHER" id="PTHR10188:SF6">
    <property type="entry name" value="N(4)-(BETA-N-ACETYLGLUCOSAMINYL)-L-ASPARAGINASE"/>
    <property type="match status" value="1"/>
</dbReference>
<organism evidence="9 10">
    <name type="scientific">Acanthopleuribacter pedis</name>
    <dbReference type="NCBI Taxonomy" id="442870"/>
    <lineage>
        <taxon>Bacteria</taxon>
        <taxon>Pseudomonadati</taxon>
        <taxon>Acidobacteriota</taxon>
        <taxon>Holophagae</taxon>
        <taxon>Acanthopleuribacterales</taxon>
        <taxon>Acanthopleuribacteraceae</taxon>
        <taxon>Acanthopleuribacter</taxon>
    </lineage>
</organism>
<feature type="signal peptide" evidence="8">
    <location>
        <begin position="1"/>
        <end position="31"/>
    </location>
</feature>
<reference evidence="9" key="1">
    <citation type="submission" date="2021-03" db="EMBL/GenBank/DDBJ databases">
        <authorList>
            <person name="Wang G."/>
        </authorList>
    </citation>
    <scope>NUCLEOTIDE SEQUENCE</scope>
    <source>
        <strain evidence="9">KCTC 12899</strain>
    </source>
</reference>
<sequence>MRLLRSLRRRYDRAVRFSFLFSLWCLSAALATNPTPPVALVIHGGAGTILKKNMTPEKEAAYTTALREALEHGMSLLESGKPAIEVVSQVIVLMEDAPLFNAGKGSVLTHKGGFSLDASIMTGHDLQAGCVAGVTTVRNPILLARAVLERSPHVFLSGAGAEQFAQSLGFKPVDPKWFRTERRVQEWRDQLAKEKQQGRRPMPVKFGTVGVVALDAAGNLCAGTSTGGITNKKFGRIGDSPIIGAGTYADNKSCAVSATGQGEYFIRAHVAGDIAARVAYRGETIQQAADAVIHKKLTELGGTGGVIVLDRNGRAAYSFNTAGMYRGYYRSGEKPEVAIYGEKVTAKSK</sequence>
<dbReference type="PANTHER" id="PTHR10188">
    <property type="entry name" value="L-ASPARAGINASE"/>
    <property type="match status" value="1"/>
</dbReference>
<dbReference type="CDD" id="cd04701">
    <property type="entry name" value="Asparaginase_2"/>
    <property type="match status" value="1"/>
</dbReference>
<dbReference type="FunFam" id="3.60.20.30:FF:000001">
    <property type="entry name" value="Isoaspartyl peptidase/L-asparaginase"/>
    <property type="match status" value="1"/>
</dbReference>
<evidence type="ECO:0000256" key="2">
    <source>
        <dbReference type="ARBA" id="ARBA00022801"/>
    </source>
</evidence>
<dbReference type="GO" id="GO:0006508">
    <property type="term" value="P:proteolysis"/>
    <property type="evidence" value="ECO:0007669"/>
    <property type="project" value="UniProtKB-KW"/>
</dbReference>
<protein>
    <recommendedName>
        <fullName evidence="4">Isoaspartyl peptidase</fullName>
    </recommendedName>
</protein>
<gene>
    <name evidence="9" type="ORF">J3U88_09930</name>
</gene>
<dbReference type="SUPFAM" id="SSF56235">
    <property type="entry name" value="N-terminal nucleophile aminohydrolases (Ntn hydrolases)"/>
    <property type="match status" value="1"/>
</dbReference>
<evidence type="ECO:0000256" key="4">
    <source>
        <dbReference type="ARBA" id="ARBA00069124"/>
    </source>
</evidence>
<dbReference type="AlphaFoldDB" id="A0A8J7Q3X2"/>
<evidence type="ECO:0000313" key="10">
    <source>
        <dbReference type="Proteomes" id="UP000664417"/>
    </source>
</evidence>
<keyword evidence="3" id="KW-0068">Autocatalytic cleavage</keyword>
<keyword evidence="1" id="KW-0645">Protease</keyword>
<feature type="active site" description="Nucleophile" evidence="5">
    <location>
        <position position="208"/>
    </location>
</feature>
<dbReference type="Pfam" id="PF01112">
    <property type="entry name" value="Asparaginase_2"/>
    <property type="match status" value="1"/>
</dbReference>
<evidence type="ECO:0000313" key="9">
    <source>
        <dbReference type="EMBL" id="MBO1318780.1"/>
    </source>
</evidence>
<feature type="site" description="Cleavage; by autolysis" evidence="7">
    <location>
        <begin position="207"/>
        <end position="208"/>
    </location>
</feature>
<feature type="binding site" evidence="6">
    <location>
        <begin position="236"/>
        <end position="239"/>
    </location>
    <ligand>
        <name>substrate</name>
    </ligand>
</feature>
<dbReference type="Gene3D" id="3.60.20.30">
    <property type="entry name" value="(Glycosyl)asparaginase"/>
    <property type="match status" value="1"/>
</dbReference>
<evidence type="ECO:0000256" key="6">
    <source>
        <dbReference type="PIRSR" id="PIRSR600246-2"/>
    </source>
</evidence>
<keyword evidence="10" id="KW-1185">Reference proteome</keyword>
<evidence type="ECO:0000256" key="5">
    <source>
        <dbReference type="PIRSR" id="PIRSR600246-1"/>
    </source>
</evidence>
<dbReference type="InterPro" id="IPR000246">
    <property type="entry name" value="Peptidase_T2"/>
</dbReference>